<keyword evidence="13" id="KW-1185">Reference proteome</keyword>
<name>A0A541AZ45_9NOCA</name>
<dbReference type="InterPro" id="IPR030854">
    <property type="entry name" value="RNase_J_bac"/>
</dbReference>
<dbReference type="InterPro" id="IPR041636">
    <property type="entry name" value="RNase_J_C"/>
</dbReference>
<organism evidence="12 13">
    <name type="scientific">Rhodococcus spelaei</name>
    <dbReference type="NCBI Taxonomy" id="2546320"/>
    <lineage>
        <taxon>Bacteria</taxon>
        <taxon>Bacillati</taxon>
        <taxon>Actinomycetota</taxon>
        <taxon>Actinomycetes</taxon>
        <taxon>Mycobacteriales</taxon>
        <taxon>Nocardiaceae</taxon>
        <taxon>Rhodococcus</taxon>
    </lineage>
</organism>
<feature type="region of interest" description="Disordered" evidence="10">
    <location>
        <begin position="1"/>
        <end position="133"/>
    </location>
</feature>
<dbReference type="InterPro" id="IPR001587">
    <property type="entry name" value="RNase_J_CS"/>
</dbReference>
<dbReference type="GO" id="GO:0004521">
    <property type="term" value="F:RNA endonuclease activity"/>
    <property type="evidence" value="ECO:0007669"/>
    <property type="project" value="UniProtKB-UniRule"/>
</dbReference>
<dbReference type="SUPFAM" id="SSF56281">
    <property type="entry name" value="Metallo-hydrolase/oxidoreductase"/>
    <property type="match status" value="1"/>
</dbReference>
<evidence type="ECO:0000256" key="3">
    <source>
        <dbReference type="ARBA" id="ARBA00022723"/>
    </source>
</evidence>
<dbReference type="NCBIfam" id="TIGR00649">
    <property type="entry name" value="MG423"/>
    <property type="match status" value="1"/>
</dbReference>
<dbReference type="Gene3D" id="3.60.15.10">
    <property type="entry name" value="Ribonuclease Z/Hydroxyacylglutathione hydrolase-like"/>
    <property type="match status" value="1"/>
</dbReference>
<dbReference type="Gene3D" id="3.10.20.580">
    <property type="match status" value="1"/>
</dbReference>
<gene>
    <name evidence="9" type="primary">rnj</name>
    <name evidence="12" type="ORF">FK531_21800</name>
</gene>
<dbReference type="GO" id="GO:0008270">
    <property type="term" value="F:zinc ion binding"/>
    <property type="evidence" value="ECO:0007669"/>
    <property type="project" value="InterPro"/>
</dbReference>
<dbReference type="InterPro" id="IPR036866">
    <property type="entry name" value="RibonucZ/Hydroxyglut_hydro"/>
</dbReference>
<dbReference type="PANTHER" id="PTHR43694:SF1">
    <property type="entry name" value="RIBONUCLEASE J"/>
    <property type="match status" value="1"/>
</dbReference>
<evidence type="ECO:0000256" key="1">
    <source>
        <dbReference type="ARBA" id="ARBA00022490"/>
    </source>
</evidence>
<comment type="subunit">
    <text evidence="9">Homodimer, may be a subunit of the RNA degradosome.</text>
</comment>
<feature type="compositionally biased region" description="Basic residues" evidence="10">
    <location>
        <begin position="1"/>
        <end position="11"/>
    </location>
</feature>
<dbReference type="CDD" id="cd07714">
    <property type="entry name" value="RNaseJ_MBL-fold"/>
    <property type="match status" value="1"/>
</dbReference>
<dbReference type="EMBL" id="VIGH01000013">
    <property type="protein sequence ID" value="TQF65341.1"/>
    <property type="molecule type" value="Genomic_DNA"/>
</dbReference>
<evidence type="ECO:0000256" key="4">
    <source>
        <dbReference type="ARBA" id="ARBA00022759"/>
    </source>
</evidence>
<dbReference type="GO" id="GO:0006364">
    <property type="term" value="P:rRNA processing"/>
    <property type="evidence" value="ECO:0007669"/>
    <property type="project" value="UniProtKB-UniRule"/>
</dbReference>
<comment type="similarity">
    <text evidence="9">Belongs to the metallo-beta-lactamase superfamily. RNA-metabolizing metallo-beta-lactamase-like family. Bacterial RNase J subfamily.</text>
</comment>
<dbReference type="Gene3D" id="3.40.50.10710">
    <property type="entry name" value="Metallo-hydrolase/oxidoreductase"/>
    <property type="match status" value="1"/>
</dbReference>
<dbReference type="InterPro" id="IPR055132">
    <property type="entry name" value="RNase_J_b_CASP"/>
</dbReference>
<sequence length="681" mass="72548">MTPPPRRRAARRPSGPPTAPAPESVVAPQAQQAPQESAPVEQPKAQEPARAKAQASAGESRQAESAPRRRKSEGQKAEGQKTQGQKSAAQKSDAGKSQRTGGGRPQRQKGGGGRPDGRVGVDPTERLGLPPKAPHNGLRVVALGGIGEIGRNMTVFEHKGKLLIVDCGVLFPEDQQPGVDLILPDFAHIEDRMADVEAVVLTHGHEDHIGAVPFLLRLRPDLPVIGSKFTLALVAAKCREHRQRPNLVEVIEGQRTTHGPFECEYFAVNHSIPDAIAVAIRTSAGIALHTGDIKLDQLPLDGRLTDLAGFSRLGDEGVDLFLVDSTNAEVPGFVTPEREIGGVLDGVIGKAKQRVIVASFASHVHRIQQVVDVAVRYNRRIAFVGRSMVRNMQIAQDLGYLTVPDGVVVDIDTAANLPDDRLVLISTGSQGEPLSALSRMARGEHRQINIRANDLVVLASSLIPGNENSVFAVVNGLAKRGATVVTQQSAKVHVSGHASAGELLYLYNAVRPTNAMPVHGEWRHLRANAALAKATGVPEDRVVLAEDGVVVDMVDGLAEIVGRVPVGMVYVDGNSVGDVGDSTLSDRLVLGEGGFISISLAVDQHTGKAVSTPQVHGRGFSDDPAALKEAAVLVEAELARLATEGITDTHRIAQAVRRVVGRWVADKYRRRPMIVPTVIGV</sequence>
<keyword evidence="6" id="KW-0862">Zinc</keyword>
<reference evidence="12 13" key="1">
    <citation type="submission" date="2019-06" db="EMBL/GenBank/DDBJ databases">
        <title>Rhodococcus spaelei sp. nov., isolated from a cave.</title>
        <authorList>
            <person name="Lee S.D."/>
        </authorList>
    </citation>
    <scope>NUCLEOTIDE SEQUENCE [LARGE SCALE GENOMIC DNA]</scope>
    <source>
        <strain evidence="12 13">C9-5</strain>
    </source>
</reference>
<evidence type="ECO:0000256" key="2">
    <source>
        <dbReference type="ARBA" id="ARBA00022722"/>
    </source>
</evidence>
<evidence type="ECO:0000256" key="8">
    <source>
        <dbReference type="ARBA" id="ARBA00022884"/>
    </source>
</evidence>
<dbReference type="GO" id="GO:0004534">
    <property type="term" value="F:5'-3' RNA exonuclease activity"/>
    <property type="evidence" value="ECO:0007669"/>
    <property type="project" value="UniProtKB-UniRule"/>
</dbReference>
<evidence type="ECO:0000256" key="10">
    <source>
        <dbReference type="SAM" id="MobiDB-lite"/>
    </source>
</evidence>
<evidence type="ECO:0000256" key="5">
    <source>
        <dbReference type="ARBA" id="ARBA00022801"/>
    </source>
</evidence>
<dbReference type="InterPro" id="IPR042173">
    <property type="entry name" value="RNase_J_2"/>
</dbReference>
<keyword evidence="9" id="KW-0698">rRNA processing</keyword>
<protein>
    <recommendedName>
        <fullName evidence="9">Ribonuclease J</fullName>
        <shortName evidence="9">RNase J</shortName>
        <ecNumber evidence="9">3.1.-.-</ecNumber>
    </recommendedName>
</protein>
<comment type="function">
    <text evidence="9">An RNase that has 5'-3' exonuclease and possibly endonuclease activity. Involved in maturation of rRNA and in some organisms also mRNA maturation and/or decay.</text>
</comment>
<dbReference type="GO" id="GO:0003723">
    <property type="term" value="F:RNA binding"/>
    <property type="evidence" value="ECO:0007669"/>
    <property type="project" value="UniProtKB-UniRule"/>
</dbReference>
<dbReference type="OrthoDB" id="9770211at2"/>
<dbReference type="SMART" id="SM00849">
    <property type="entry name" value="Lactamase_B"/>
    <property type="match status" value="1"/>
</dbReference>
<dbReference type="EC" id="3.1.-.-" evidence="9"/>
<dbReference type="Proteomes" id="UP000316256">
    <property type="component" value="Unassembled WGS sequence"/>
</dbReference>
<dbReference type="GO" id="GO:0005737">
    <property type="term" value="C:cytoplasm"/>
    <property type="evidence" value="ECO:0007669"/>
    <property type="project" value="UniProtKB-SubCell"/>
</dbReference>
<dbReference type="InterPro" id="IPR011108">
    <property type="entry name" value="RMMBL"/>
</dbReference>
<keyword evidence="8 9" id="KW-0694">RNA-binding</keyword>
<dbReference type="PANTHER" id="PTHR43694">
    <property type="entry name" value="RIBONUCLEASE J"/>
    <property type="match status" value="1"/>
</dbReference>
<keyword evidence="1 9" id="KW-0963">Cytoplasm</keyword>
<feature type="domain" description="Metallo-beta-lactamase" evidence="11">
    <location>
        <begin position="150"/>
        <end position="344"/>
    </location>
</feature>
<dbReference type="Pfam" id="PF12706">
    <property type="entry name" value="Lactamase_B_2"/>
    <property type="match status" value="1"/>
</dbReference>
<evidence type="ECO:0000313" key="12">
    <source>
        <dbReference type="EMBL" id="TQF65341.1"/>
    </source>
</evidence>
<evidence type="ECO:0000259" key="11">
    <source>
        <dbReference type="SMART" id="SM00849"/>
    </source>
</evidence>
<evidence type="ECO:0000256" key="7">
    <source>
        <dbReference type="ARBA" id="ARBA00022839"/>
    </source>
</evidence>
<accession>A0A541AZ45</accession>
<evidence type="ECO:0000256" key="9">
    <source>
        <dbReference type="HAMAP-Rule" id="MF_01491"/>
    </source>
</evidence>
<dbReference type="Pfam" id="PF22505">
    <property type="entry name" value="RNase_J_b_CASP"/>
    <property type="match status" value="1"/>
</dbReference>
<keyword evidence="4 9" id="KW-0255">Endonuclease</keyword>
<feature type="compositionally biased region" description="Gly residues" evidence="10">
    <location>
        <begin position="100"/>
        <end position="114"/>
    </location>
</feature>
<keyword evidence="7 9" id="KW-0269">Exonuclease</keyword>
<evidence type="ECO:0000313" key="13">
    <source>
        <dbReference type="Proteomes" id="UP000316256"/>
    </source>
</evidence>
<feature type="compositionally biased region" description="Polar residues" evidence="10">
    <location>
        <begin position="80"/>
        <end position="99"/>
    </location>
</feature>
<dbReference type="AlphaFoldDB" id="A0A541AZ45"/>
<keyword evidence="2 9" id="KW-0540">Nuclease</keyword>
<dbReference type="RefSeq" id="WP_142103269.1">
    <property type="nucleotide sequence ID" value="NZ_VIGH01000013.1"/>
</dbReference>
<dbReference type="PROSITE" id="PS01292">
    <property type="entry name" value="UPF0036"/>
    <property type="match status" value="1"/>
</dbReference>
<dbReference type="HAMAP" id="MF_01491">
    <property type="entry name" value="RNase_J_bact"/>
    <property type="match status" value="1"/>
</dbReference>
<evidence type="ECO:0000256" key="6">
    <source>
        <dbReference type="ARBA" id="ARBA00022833"/>
    </source>
</evidence>
<dbReference type="InterPro" id="IPR001279">
    <property type="entry name" value="Metallo-B-lactamas"/>
</dbReference>
<feature type="binding site" evidence="9">
    <location>
        <begin position="493"/>
        <end position="497"/>
    </location>
    <ligand>
        <name>substrate</name>
    </ligand>
</feature>
<feature type="compositionally biased region" description="Basic and acidic residues" evidence="10">
    <location>
        <begin position="115"/>
        <end position="125"/>
    </location>
</feature>
<keyword evidence="5 9" id="KW-0378">Hydrolase</keyword>
<comment type="caution">
    <text evidence="12">The sequence shown here is derived from an EMBL/GenBank/DDBJ whole genome shotgun (WGS) entry which is preliminary data.</text>
</comment>
<dbReference type="Pfam" id="PF17770">
    <property type="entry name" value="RNase_J_C"/>
    <property type="match status" value="1"/>
</dbReference>
<comment type="subcellular location">
    <subcellularLocation>
        <location evidence="9">Cytoplasm</location>
    </subcellularLocation>
</comment>
<proteinExistence type="inferred from homology"/>
<feature type="compositionally biased region" description="Low complexity" evidence="10">
    <location>
        <begin position="21"/>
        <end position="43"/>
    </location>
</feature>
<dbReference type="InterPro" id="IPR004613">
    <property type="entry name" value="RNase_J"/>
</dbReference>
<dbReference type="Pfam" id="PF07521">
    <property type="entry name" value="RMMBL"/>
    <property type="match status" value="1"/>
</dbReference>
<keyword evidence="3" id="KW-0479">Metal-binding</keyword>